<feature type="domain" description="Amphi-Trp" evidence="1">
    <location>
        <begin position="23"/>
        <end position="93"/>
    </location>
</feature>
<protein>
    <recommendedName>
        <fullName evidence="1">Amphi-Trp domain-containing protein</fullName>
    </recommendedName>
</protein>
<comment type="caution">
    <text evidence="2">The sequence shown here is derived from an EMBL/GenBank/DDBJ whole genome shotgun (WGS) entry which is preliminary data.</text>
</comment>
<accession>A0A0W8F6D2</accession>
<dbReference type="EMBL" id="LNQE01001498">
    <property type="protein sequence ID" value="KUG16423.1"/>
    <property type="molecule type" value="Genomic_DNA"/>
</dbReference>
<proteinExistence type="predicted"/>
<organism evidence="2">
    <name type="scientific">hydrocarbon metagenome</name>
    <dbReference type="NCBI Taxonomy" id="938273"/>
    <lineage>
        <taxon>unclassified sequences</taxon>
        <taxon>metagenomes</taxon>
        <taxon>ecological metagenomes</taxon>
    </lineage>
</organism>
<dbReference type="InterPro" id="IPR027598">
    <property type="entry name" value="Amphi-Trp_dom"/>
</dbReference>
<evidence type="ECO:0000313" key="2">
    <source>
        <dbReference type="EMBL" id="KUG16423.1"/>
    </source>
</evidence>
<evidence type="ECO:0000259" key="1">
    <source>
        <dbReference type="Pfam" id="PF20068"/>
    </source>
</evidence>
<name>A0A0W8F6D2_9ZZZZ</name>
<gene>
    <name evidence="2" type="ORF">ASZ90_013906</name>
</gene>
<dbReference type="AlphaFoldDB" id="A0A0W8F6D2"/>
<reference evidence="2" key="1">
    <citation type="journal article" date="2015" name="Proc. Natl. Acad. Sci. U.S.A.">
        <title>Networks of energetic and metabolic interactions define dynamics in microbial communities.</title>
        <authorList>
            <person name="Embree M."/>
            <person name="Liu J.K."/>
            <person name="Al-Bassam M.M."/>
            <person name="Zengler K."/>
        </authorList>
    </citation>
    <scope>NUCLEOTIDE SEQUENCE</scope>
</reference>
<dbReference type="Pfam" id="PF20068">
    <property type="entry name" value="Amphi-Trp"/>
    <property type="match status" value="1"/>
</dbReference>
<sequence>MAELTGVPGKIELKFRSGKGVEEFEQKYALTNSETASFLRGLAGEIEAGGEVSVKYGSINISINPEPPIKVEVECEKDELEIEIKLKAKKDKSAPEEAEE</sequence>
<dbReference type="NCBIfam" id="TIGR04354">
    <property type="entry name" value="amphi-Trp"/>
    <property type="match status" value="1"/>
</dbReference>